<name>A0A176QBE7_9MICO</name>
<dbReference type="Proteomes" id="UP000076976">
    <property type="component" value="Unassembled WGS sequence"/>
</dbReference>
<dbReference type="RefSeq" id="WP_068275595.1">
    <property type="nucleotide sequence ID" value="NZ_LQZG01000003.1"/>
</dbReference>
<protein>
    <submittedName>
        <fullName evidence="2">Uncharacterized protein</fullName>
    </submittedName>
</protein>
<sequence length="433" mass="45518">MVLVLLVTLAPPAGADTVIPTDRSVVGGCLVRFDAAGRPSLSATQARPCIGARAVSISATGDVVVSLTPGADAPQARLMLSADSTLAGRGILAGATRVGSSIAIRLYDDRRTGRIDLRRADHRSRVRSGGVSIGWVATQPARTNALDPGVDAYGRYRDRLVTDDRTVVGGCVIRFNANGPWIHANPTHHCTGARRVGISADGRVELTFSDEQRASVITLTADPDETLVSRGVVAGATASTRALYVRLYDTAGNRALDLRRSADRIRVAGSMSNMWLSWTKSAGRPGLTNASTDPATDRYGPYVHGSATPGSVRQAGCQVRFSASGAEPYAYEGPGSTCTGVASVSVDARGRLVVTASARDVQGVIATTAVSSRALTDYGIRAGASGGGWTTSYVLRSTKLDRSLDLRRRSDRELLRRSGSLIEIGWSRPAAGR</sequence>
<evidence type="ECO:0000313" key="2">
    <source>
        <dbReference type="EMBL" id="OAB86996.1"/>
    </source>
</evidence>
<evidence type="ECO:0000256" key="1">
    <source>
        <dbReference type="SAM" id="SignalP"/>
    </source>
</evidence>
<comment type="caution">
    <text evidence="2">The sequence shown here is derived from an EMBL/GenBank/DDBJ whole genome shotgun (WGS) entry which is preliminary data.</text>
</comment>
<feature type="signal peptide" evidence="1">
    <location>
        <begin position="1"/>
        <end position="15"/>
    </location>
</feature>
<keyword evidence="1" id="KW-0732">Signal</keyword>
<dbReference type="AlphaFoldDB" id="A0A176QBE7"/>
<evidence type="ECO:0000313" key="3">
    <source>
        <dbReference type="Proteomes" id="UP000076976"/>
    </source>
</evidence>
<keyword evidence="3" id="KW-1185">Reference proteome</keyword>
<proteinExistence type="predicted"/>
<gene>
    <name evidence="2" type="ORF">AWH69_11450</name>
</gene>
<organism evidence="2 3">
    <name type="scientific">Janibacter melonis</name>
    <dbReference type="NCBI Taxonomy" id="262209"/>
    <lineage>
        <taxon>Bacteria</taxon>
        <taxon>Bacillati</taxon>
        <taxon>Actinomycetota</taxon>
        <taxon>Actinomycetes</taxon>
        <taxon>Micrococcales</taxon>
        <taxon>Intrasporangiaceae</taxon>
        <taxon>Janibacter</taxon>
    </lineage>
</organism>
<reference evidence="2 3" key="1">
    <citation type="submission" date="2016-01" db="EMBL/GenBank/DDBJ databases">
        <title>Janibacter melonis strain CD11_4 genome sequencing and assembly.</title>
        <authorList>
            <person name="Nair G.R."/>
            <person name="Kaur G."/>
            <person name="Chander A.M."/>
            <person name="Mayilraj S."/>
        </authorList>
    </citation>
    <scope>NUCLEOTIDE SEQUENCE [LARGE SCALE GENOMIC DNA]</scope>
    <source>
        <strain evidence="2 3">CD11-4</strain>
    </source>
</reference>
<accession>A0A176QBE7</accession>
<dbReference type="EMBL" id="LQZG01000003">
    <property type="protein sequence ID" value="OAB86996.1"/>
    <property type="molecule type" value="Genomic_DNA"/>
</dbReference>
<feature type="chain" id="PRO_5008048758" evidence="1">
    <location>
        <begin position="16"/>
        <end position="433"/>
    </location>
</feature>